<feature type="transmembrane region" description="Helical" evidence="6">
    <location>
        <begin position="6"/>
        <end position="27"/>
    </location>
</feature>
<proteinExistence type="predicted"/>
<feature type="transmembrane region" description="Helical" evidence="6">
    <location>
        <begin position="116"/>
        <end position="138"/>
    </location>
</feature>
<dbReference type="AlphaFoldDB" id="A0A7X8YIC1"/>
<protein>
    <submittedName>
        <fullName evidence="7">LysE family translocator</fullName>
    </submittedName>
</protein>
<dbReference type="InterPro" id="IPR001123">
    <property type="entry name" value="LeuE-type"/>
</dbReference>
<evidence type="ECO:0000256" key="1">
    <source>
        <dbReference type="ARBA" id="ARBA00004651"/>
    </source>
</evidence>
<feature type="transmembrane region" description="Helical" evidence="6">
    <location>
        <begin position="39"/>
        <end position="60"/>
    </location>
</feature>
<keyword evidence="2" id="KW-1003">Cell membrane</keyword>
<name>A0A7X8YIC1_9VIBR</name>
<accession>A0A7X8YIC1</accession>
<evidence type="ECO:0000256" key="2">
    <source>
        <dbReference type="ARBA" id="ARBA00022475"/>
    </source>
</evidence>
<evidence type="ECO:0000256" key="4">
    <source>
        <dbReference type="ARBA" id="ARBA00022989"/>
    </source>
</evidence>
<dbReference type="RefSeq" id="WP_168837654.1">
    <property type="nucleotide sequence ID" value="NZ_JABAIK010000023.1"/>
</dbReference>
<evidence type="ECO:0000256" key="6">
    <source>
        <dbReference type="SAM" id="Phobius"/>
    </source>
</evidence>
<evidence type="ECO:0000256" key="3">
    <source>
        <dbReference type="ARBA" id="ARBA00022692"/>
    </source>
</evidence>
<dbReference type="Pfam" id="PF01810">
    <property type="entry name" value="LysE"/>
    <property type="match status" value="1"/>
</dbReference>
<comment type="subcellular location">
    <subcellularLocation>
        <location evidence="1">Cell membrane</location>
        <topology evidence="1">Multi-pass membrane protein</topology>
    </subcellularLocation>
</comment>
<evidence type="ECO:0000313" key="7">
    <source>
        <dbReference type="EMBL" id="NLS14559.1"/>
    </source>
</evidence>
<evidence type="ECO:0000256" key="5">
    <source>
        <dbReference type="ARBA" id="ARBA00023136"/>
    </source>
</evidence>
<feature type="transmembrane region" description="Helical" evidence="6">
    <location>
        <begin position="192"/>
        <end position="210"/>
    </location>
</feature>
<organism evidence="7 8">
    <name type="scientific">Vibrio agarilyticus</name>
    <dbReference type="NCBI Taxonomy" id="2726741"/>
    <lineage>
        <taxon>Bacteria</taxon>
        <taxon>Pseudomonadati</taxon>
        <taxon>Pseudomonadota</taxon>
        <taxon>Gammaproteobacteria</taxon>
        <taxon>Vibrionales</taxon>
        <taxon>Vibrionaceae</taxon>
        <taxon>Vibrio</taxon>
    </lineage>
</organism>
<keyword evidence="3 6" id="KW-0812">Transmembrane</keyword>
<dbReference type="EMBL" id="JABAIK010000023">
    <property type="protein sequence ID" value="NLS14559.1"/>
    <property type="molecule type" value="Genomic_DNA"/>
</dbReference>
<dbReference type="Proteomes" id="UP000535589">
    <property type="component" value="Unassembled WGS sequence"/>
</dbReference>
<dbReference type="PIRSF" id="PIRSF006324">
    <property type="entry name" value="LeuE"/>
    <property type="match status" value="1"/>
</dbReference>
<keyword evidence="4 6" id="KW-1133">Transmembrane helix</keyword>
<keyword evidence="8" id="KW-1185">Reference proteome</keyword>
<keyword evidence="5 6" id="KW-0472">Membrane</keyword>
<dbReference type="GO" id="GO:0005886">
    <property type="term" value="C:plasma membrane"/>
    <property type="evidence" value="ECO:0007669"/>
    <property type="project" value="UniProtKB-SubCell"/>
</dbReference>
<gene>
    <name evidence="7" type="ORF">HGP28_16990</name>
</gene>
<reference evidence="7 8" key="1">
    <citation type="submission" date="2020-04" db="EMBL/GenBank/DDBJ databases">
        <title>Vibrio sp. SM6, a novel species isolated from seawater.</title>
        <authorList>
            <person name="Wang X."/>
        </authorList>
    </citation>
    <scope>NUCLEOTIDE SEQUENCE [LARGE SCALE GENOMIC DNA]</scope>
    <source>
        <strain evidence="7 8">SM6</strain>
    </source>
</reference>
<dbReference type="GO" id="GO:0015171">
    <property type="term" value="F:amino acid transmembrane transporter activity"/>
    <property type="evidence" value="ECO:0007669"/>
    <property type="project" value="TreeGrafter"/>
</dbReference>
<sequence length="211" mass="23081">MIDLAVLPMYLTAMLALFLVPGPDMLLITSTSMNYGKRVGFCASLGTATSGIILTVLAAIGVSAVIAMNPMALQVMHLVGGAYLLKMGWDSLRCEASDVPALLQARSLARTYYRRALFNNLLNPKVLVFFVMFLPQFVSPKISASTGEQMMALGMLLNVAGFFYNLLLVIMAGTLGKKLLENSEFRRYQHKVMGGVFILLACWMLSHLFLG</sequence>
<evidence type="ECO:0000313" key="8">
    <source>
        <dbReference type="Proteomes" id="UP000535589"/>
    </source>
</evidence>
<dbReference type="PANTHER" id="PTHR30086">
    <property type="entry name" value="ARGININE EXPORTER PROTEIN ARGO"/>
    <property type="match status" value="1"/>
</dbReference>
<feature type="transmembrane region" description="Helical" evidence="6">
    <location>
        <begin position="150"/>
        <end position="171"/>
    </location>
</feature>
<comment type="caution">
    <text evidence="7">The sequence shown here is derived from an EMBL/GenBank/DDBJ whole genome shotgun (WGS) entry which is preliminary data.</text>
</comment>
<dbReference type="PANTHER" id="PTHR30086:SF17">
    <property type="entry name" value="LYSE FAMILY TRANSLOCATOR"/>
    <property type="match status" value="1"/>
</dbReference>